<dbReference type="Proteomes" id="UP000034090">
    <property type="component" value="Unassembled WGS sequence"/>
</dbReference>
<protein>
    <submittedName>
        <fullName evidence="1">Uncharacterized protein</fullName>
    </submittedName>
</protein>
<proteinExistence type="predicted"/>
<comment type="caution">
    <text evidence="1">The sequence shown here is derived from an EMBL/GenBank/DDBJ whole genome shotgun (WGS) entry which is preliminary data.</text>
</comment>
<evidence type="ECO:0000313" key="2">
    <source>
        <dbReference type="Proteomes" id="UP000034090"/>
    </source>
</evidence>
<organism evidence="1 2">
    <name type="scientific">Candidatus Woesebacteria bacterium GW2011_GWB1_43_14</name>
    <dbReference type="NCBI Taxonomy" id="1618578"/>
    <lineage>
        <taxon>Bacteria</taxon>
        <taxon>Candidatus Woeseibacteriota</taxon>
    </lineage>
</organism>
<gene>
    <name evidence="1" type="ORF">UV74_C0001G0047</name>
</gene>
<reference evidence="1 2" key="1">
    <citation type="journal article" date="2015" name="Nature">
        <title>rRNA introns, odd ribosomes, and small enigmatic genomes across a large radiation of phyla.</title>
        <authorList>
            <person name="Brown C.T."/>
            <person name="Hug L.A."/>
            <person name="Thomas B.C."/>
            <person name="Sharon I."/>
            <person name="Castelle C.J."/>
            <person name="Singh A."/>
            <person name="Wilkins M.J."/>
            <person name="Williams K.H."/>
            <person name="Banfield J.F."/>
        </authorList>
    </citation>
    <scope>NUCLEOTIDE SEQUENCE [LARGE SCALE GENOMIC DNA]</scope>
</reference>
<name>A0A0G1DMY5_9BACT</name>
<evidence type="ECO:0000313" key="1">
    <source>
        <dbReference type="EMBL" id="KKS98937.1"/>
    </source>
</evidence>
<dbReference type="AlphaFoldDB" id="A0A0G1DMY5"/>
<sequence>MALLTYLGDAFSSETSREREHLHFGIYKGVDLYFRGHEKSVSELENKIVIPIPAIQPQKPQETSNLWGQLRNLLVSIKGFFMGKN</sequence>
<dbReference type="EMBL" id="LCFQ01000001">
    <property type="protein sequence ID" value="KKS98937.1"/>
    <property type="molecule type" value="Genomic_DNA"/>
</dbReference>
<accession>A0A0G1DMY5</accession>
<dbReference type="STRING" id="1618578.UV74_C0001G0047"/>